<proteinExistence type="predicted"/>
<keyword evidence="3" id="KW-1185">Reference proteome</keyword>
<dbReference type="EMBL" id="BAAASG010000002">
    <property type="protein sequence ID" value="GAA2473369.1"/>
    <property type="molecule type" value="Genomic_DNA"/>
</dbReference>
<organism evidence="2 3">
    <name type="scientific">Streptomyces longisporus</name>
    <dbReference type="NCBI Taxonomy" id="1948"/>
    <lineage>
        <taxon>Bacteria</taxon>
        <taxon>Bacillati</taxon>
        <taxon>Actinomycetota</taxon>
        <taxon>Actinomycetes</taxon>
        <taxon>Kitasatosporales</taxon>
        <taxon>Streptomycetaceae</taxon>
        <taxon>Streptomyces</taxon>
    </lineage>
</organism>
<protein>
    <recommendedName>
        <fullName evidence="4">Secreted protein</fullName>
    </recommendedName>
</protein>
<accession>A0ABN3KZY0</accession>
<sequence length="101" mass="10376">MVPSASRAWTGGALVMWSVIAVSSRFLSTSSVQRSGAVPQGLTGGDEGAGRPSAHFRSRRRGPYGPQGRTVRPSLAGRAAASLEGGRHMCGIRRADTGGAP</sequence>
<feature type="region of interest" description="Disordered" evidence="1">
    <location>
        <begin position="31"/>
        <end position="72"/>
    </location>
</feature>
<evidence type="ECO:0000313" key="3">
    <source>
        <dbReference type="Proteomes" id="UP001501777"/>
    </source>
</evidence>
<reference evidence="2 3" key="1">
    <citation type="journal article" date="2019" name="Int. J. Syst. Evol. Microbiol.">
        <title>The Global Catalogue of Microorganisms (GCM) 10K type strain sequencing project: providing services to taxonomists for standard genome sequencing and annotation.</title>
        <authorList>
            <consortium name="The Broad Institute Genomics Platform"/>
            <consortium name="The Broad Institute Genome Sequencing Center for Infectious Disease"/>
            <person name="Wu L."/>
            <person name="Ma J."/>
        </authorList>
    </citation>
    <scope>NUCLEOTIDE SEQUENCE [LARGE SCALE GENOMIC DNA]</scope>
    <source>
        <strain evidence="2 3">JCM 4395</strain>
    </source>
</reference>
<comment type="caution">
    <text evidence="2">The sequence shown here is derived from an EMBL/GenBank/DDBJ whole genome shotgun (WGS) entry which is preliminary data.</text>
</comment>
<gene>
    <name evidence="2" type="ORF">GCM10010276_05350</name>
</gene>
<dbReference type="Proteomes" id="UP001501777">
    <property type="component" value="Unassembled WGS sequence"/>
</dbReference>
<evidence type="ECO:0000313" key="2">
    <source>
        <dbReference type="EMBL" id="GAA2473369.1"/>
    </source>
</evidence>
<evidence type="ECO:0008006" key="4">
    <source>
        <dbReference type="Google" id="ProtNLM"/>
    </source>
</evidence>
<name>A0ABN3KZY0_STRLO</name>
<evidence type="ECO:0000256" key="1">
    <source>
        <dbReference type="SAM" id="MobiDB-lite"/>
    </source>
</evidence>